<dbReference type="EMBL" id="OBEI01000001">
    <property type="protein sequence ID" value="SNZ03565.1"/>
    <property type="molecule type" value="Genomic_DNA"/>
</dbReference>
<keyword evidence="7 9" id="KW-1133">Transmembrane helix</keyword>
<feature type="transmembrane region" description="Helical" evidence="9">
    <location>
        <begin position="12"/>
        <end position="37"/>
    </location>
</feature>
<keyword evidence="5 10" id="KW-0592">Phosphate transport</keyword>
<comment type="function">
    <text evidence="10">Part of the binding-protein-dependent transport system for phosphate; probably responsible for the translocation of the substrate across the membrane.</text>
</comment>
<dbReference type="InterPro" id="IPR000515">
    <property type="entry name" value="MetI-like"/>
</dbReference>
<evidence type="ECO:0000256" key="5">
    <source>
        <dbReference type="ARBA" id="ARBA00022592"/>
    </source>
</evidence>
<evidence type="ECO:0000256" key="2">
    <source>
        <dbReference type="ARBA" id="ARBA00007069"/>
    </source>
</evidence>
<dbReference type="RefSeq" id="WP_096999599.1">
    <property type="nucleotide sequence ID" value="NZ_OBEI01000001.1"/>
</dbReference>
<protein>
    <recommendedName>
        <fullName evidence="10">Phosphate transport system permease protein</fullName>
    </recommendedName>
</protein>
<feature type="domain" description="ABC transmembrane type-1" evidence="11">
    <location>
        <begin position="71"/>
        <end position="300"/>
    </location>
</feature>
<dbReference type="PANTHER" id="PTHR30425">
    <property type="entry name" value="PHOSPHATE TRANSPORT SYSTEM PERMEASE PROTEIN PST"/>
    <property type="match status" value="1"/>
</dbReference>
<organism evidence="12 13">
    <name type="scientific">Persephonella hydrogeniphila</name>
    <dbReference type="NCBI Taxonomy" id="198703"/>
    <lineage>
        <taxon>Bacteria</taxon>
        <taxon>Pseudomonadati</taxon>
        <taxon>Aquificota</taxon>
        <taxon>Aquificia</taxon>
        <taxon>Aquificales</taxon>
        <taxon>Hydrogenothermaceae</taxon>
        <taxon>Persephonella</taxon>
    </lineage>
</organism>
<evidence type="ECO:0000313" key="13">
    <source>
        <dbReference type="Proteomes" id="UP000219036"/>
    </source>
</evidence>
<evidence type="ECO:0000256" key="8">
    <source>
        <dbReference type="ARBA" id="ARBA00023136"/>
    </source>
</evidence>
<dbReference type="CDD" id="cd06261">
    <property type="entry name" value="TM_PBP2"/>
    <property type="match status" value="1"/>
</dbReference>
<keyword evidence="4 10" id="KW-1003">Cell membrane</keyword>
<comment type="similarity">
    <text evidence="2 10">Belongs to the binding-protein-dependent transport system permease family. CysTW subfamily.</text>
</comment>
<dbReference type="OrthoDB" id="9785113at2"/>
<feature type="transmembrane region" description="Helical" evidence="9">
    <location>
        <begin position="282"/>
        <end position="304"/>
    </location>
</feature>
<evidence type="ECO:0000256" key="7">
    <source>
        <dbReference type="ARBA" id="ARBA00022989"/>
    </source>
</evidence>
<sequence length="313" mass="33951">MKKIRNLPFADIVFGLISFSAAFTVLTLIFSTILVLYNESSLAIHKFGLLNFIFTVDWDPVREIFGAAASLYGTLVTTILALSIAIPVSIGIAIFLTEISPHLLKTPIGIAIEMLAAIPSIIYGMWGLFTLAPIMAEYIEPALQSAFGDIPVIGKLFEGTPMGVDLLTASIILSIMITPFIASISRDSFNLTPDLVKESAYALGATKWEVIKDIVIPYSKLGVYGGIVLALGRALGETMAVAFVLGNKHQITPSLLDAAATITVTLANEFTEADSDIYLSSLFYLALILFLLSFTVLAIAKYFLLKAEKHYQR</sequence>
<reference evidence="13" key="1">
    <citation type="submission" date="2017-09" db="EMBL/GenBank/DDBJ databases">
        <authorList>
            <person name="Varghese N."/>
            <person name="Submissions S."/>
        </authorList>
    </citation>
    <scope>NUCLEOTIDE SEQUENCE [LARGE SCALE GENOMIC DNA]</scope>
    <source>
        <strain evidence="13">DSM 15103</strain>
    </source>
</reference>
<evidence type="ECO:0000313" key="12">
    <source>
        <dbReference type="EMBL" id="SNZ03565.1"/>
    </source>
</evidence>
<evidence type="ECO:0000256" key="6">
    <source>
        <dbReference type="ARBA" id="ARBA00022692"/>
    </source>
</evidence>
<dbReference type="Gene3D" id="1.10.3720.10">
    <property type="entry name" value="MetI-like"/>
    <property type="match status" value="1"/>
</dbReference>
<dbReference type="AlphaFoldDB" id="A0A285N263"/>
<keyword evidence="6 9" id="KW-0812">Transmembrane</keyword>
<keyword evidence="3 9" id="KW-0813">Transport</keyword>
<dbReference type="PROSITE" id="PS50928">
    <property type="entry name" value="ABC_TM1"/>
    <property type="match status" value="1"/>
</dbReference>
<evidence type="ECO:0000256" key="4">
    <source>
        <dbReference type="ARBA" id="ARBA00022475"/>
    </source>
</evidence>
<dbReference type="Pfam" id="PF00528">
    <property type="entry name" value="BPD_transp_1"/>
    <property type="match status" value="1"/>
</dbReference>
<feature type="transmembrane region" description="Helical" evidence="9">
    <location>
        <begin position="221"/>
        <end position="245"/>
    </location>
</feature>
<dbReference type="NCBIfam" id="TIGR02138">
    <property type="entry name" value="phosphate_pstC"/>
    <property type="match status" value="1"/>
</dbReference>
<comment type="subcellular location">
    <subcellularLocation>
        <location evidence="1 9">Cell membrane</location>
        <topology evidence="1 9">Multi-pass membrane protein</topology>
    </subcellularLocation>
</comment>
<dbReference type="SUPFAM" id="SSF161098">
    <property type="entry name" value="MetI-like"/>
    <property type="match status" value="1"/>
</dbReference>
<dbReference type="InterPro" id="IPR035906">
    <property type="entry name" value="MetI-like_sf"/>
</dbReference>
<feature type="transmembrane region" description="Helical" evidence="9">
    <location>
        <begin position="71"/>
        <end position="96"/>
    </location>
</feature>
<evidence type="ECO:0000256" key="9">
    <source>
        <dbReference type="RuleBase" id="RU363032"/>
    </source>
</evidence>
<evidence type="ECO:0000259" key="11">
    <source>
        <dbReference type="PROSITE" id="PS50928"/>
    </source>
</evidence>
<dbReference type="InterPro" id="IPR011864">
    <property type="entry name" value="Phosphate_PstC"/>
</dbReference>
<feature type="transmembrane region" description="Helical" evidence="9">
    <location>
        <begin position="108"/>
        <end position="129"/>
    </location>
</feature>
<proteinExistence type="inferred from homology"/>
<dbReference type="GO" id="GO:0006817">
    <property type="term" value="P:phosphate ion transport"/>
    <property type="evidence" value="ECO:0007669"/>
    <property type="project" value="UniProtKB-KW"/>
</dbReference>
<evidence type="ECO:0000256" key="10">
    <source>
        <dbReference type="RuleBase" id="RU363054"/>
    </source>
</evidence>
<dbReference type="GO" id="GO:0005886">
    <property type="term" value="C:plasma membrane"/>
    <property type="evidence" value="ECO:0007669"/>
    <property type="project" value="UniProtKB-SubCell"/>
</dbReference>
<dbReference type="PANTHER" id="PTHR30425:SF1">
    <property type="entry name" value="PHOSPHATE TRANSPORT SYSTEM PERMEASE PROTEIN PSTC"/>
    <property type="match status" value="1"/>
</dbReference>
<dbReference type="GO" id="GO:0005315">
    <property type="term" value="F:phosphate transmembrane transporter activity"/>
    <property type="evidence" value="ECO:0007669"/>
    <property type="project" value="InterPro"/>
</dbReference>
<evidence type="ECO:0000256" key="3">
    <source>
        <dbReference type="ARBA" id="ARBA00022448"/>
    </source>
</evidence>
<accession>A0A285N263</accession>
<keyword evidence="13" id="KW-1185">Reference proteome</keyword>
<dbReference type="InterPro" id="IPR051124">
    <property type="entry name" value="Phosphate_Transport_Permease"/>
</dbReference>
<keyword evidence="8 9" id="KW-0472">Membrane</keyword>
<evidence type="ECO:0000256" key="1">
    <source>
        <dbReference type="ARBA" id="ARBA00004651"/>
    </source>
</evidence>
<name>A0A285N263_9AQUI</name>
<feature type="transmembrane region" description="Helical" evidence="9">
    <location>
        <begin position="166"/>
        <end position="184"/>
    </location>
</feature>
<gene>
    <name evidence="12" type="ORF">SAMN06265182_0412</name>
</gene>
<dbReference type="Proteomes" id="UP000219036">
    <property type="component" value="Unassembled WGS sequence"/>
</dbReference>